<keyword evidence="3 7" id="KW-0812">Transmembrane</keyword>
<evidence type="ECO:0000259" key="8">
    <source>
        <dbReference type="Pfam" id="PF00892"/>
    </source>
</evidence>
<dbReference type="InterPro" id="IPR050638">
    <property type="entry name" value="AA-Vitamin_Transporters"/>
</dbReference>
<sequence length="317" mass="33320">MPTFRMAALALLWGSAFLWIKLALDHGLTPVQITVGRCALGAAVLLALAWRAGQRLPRTRRVWGHLVVAALFCNAVPFALFSLGQRTVDSGTAGVMNATTPLWSLVIGMLLGSAERRRVSGLVLGFGGVLLVFAPWQSGALLSWDALFLLGAGASYAIAFAYMARTLTPNDAPLAVSAAQLLTATAWSGLAVPFAGPVKADATGLLALLALGVLATGVTFYLNYQMIAEEGPTSAATVGYLLPVVSLTLGALLLDEPLTPRVLAGMVVILAGVSLTRRRTAPRQLPSPAAWFAGRRPACPPHDRPRTPSTAPQRRVP</sequence>
<feature type="transmembrane region" description="Helical" evidence="7">
    <location>
        <begin position="62"/>
        <end position="81"/>
    </location>
</feature>
<evidence type="ECO:0000256" key="6">
    <source>
        <dbReference type="SAM" id="MobiDB-lite"/>
    </source>
</evidence>
<comment type="caution">
    <text evidence="9">The sequence shown here is derived from an EMBL/GenBank/DDBJ whole genome shotgun (WGS) entry which is preliminary data.</text>
</comment>
<feature type="transmembrane region" description="Helical" evidence="7">
    <location>
        <begin position="93"/>
        <end position="112"/>
    </location>
</feature>
<evidence type="ECO:0000256" key="4">
    <source>
        <dbReference type="ARBA" id="ARBA00022989"/>
    </source>
</evidence>
<accession>A0A0L0KEU2</accession>
<dbReference type="EMBL" id="JPPY01000083">
    <property type="protein sequence ID" value="KND36200.1"/>
    <property type="molecule type" value="Genomic_DNA"/>
</dbReference>
<feature type="transmembrane region" description="Helical" evidence="7">
    <location>
        <begin position="234"/>
        <end position="252"/>
    </location>
</feature>
<evidence type="ECO:0000313" key="10">
    <source>
        <dbReference type="Proteomes" id="UP000037151"/>
    </source>
</evidence>
<feature type="domain" description="EamA" evidence="8">
    <location>
        <begin position="7"/>
        <end position="133"/>
    </location>
</feature>
<keyword evidence="4 7" id="KW-1133">Transmembrane helix</keyword>
<dbReference type="GO" id="GO:0016020">
    <property type="term" value="C:membrane"/>
    <property type="evidence" value="ECO:0007669"/>
    <property type="project" value="UniProtKB-SubCell"/>
</dbReference>
<evidence type="ECO:0000256" key="1">
    <source>
        <dbReference type="ARBA" id="ARBA00004141"/>
    </source>
</evidence>
<reference evidence="10" key="1">
    <citation type="submission" date="2014-07" db="EMBL/GenBank/DDBJ databases">
        <title>Genome sequencing of plant-pathogenic Streptomyces species.</title>
        <authorList>
            <person name="Harrison J."/>
            <person name="Sapp M."/>
            <person name="Thwaites R."/>
            <person name="Studholme D.J."/>
        </authorList>
    </citation>
    <scope>NUCLEOTIDE SEQUENCE [LARGE SCALE GENOMIC DNA]</scope>
    <source>
        <strain evidence="10">NCPPB 4445</strain>
    </source>
</reference>
<organism evidence="9 10">
    <name type="scientific">Streptomyces acidiscabies</name>
    <dbReference type="NCBI Taxonomy" id="42234"/>
    <lineage>
        <taxon>Bacteria</taxon>
        <taxon>Bacillati</taxon>
        <taxon>Actinomycetota</taxon>
        <taxon>Actinomycetes</taxon>
        <taxon>Kitasatosporales</taxon>
        <taxon>Streptomycetaceae</taxon>
        <taxon>Streptomyces</taxon>
    </lineage>
</organism>
<feature type="compositionally biased region" description="Polar residues" evidence="6">
    <location>
        <begin position="307"/>
        <end position="317"/>
    </location>
</feature>
<dbReference type="Gene3D" id="1.10.3730.20">
    <property type="match status" value="1"/>
</dbReference>
<evidence type="ECO:0000313" key="9">
    <source>
        <dbReference type="EMBL" id="KND36200.1"/>
    </source>
</evidence>
<dbReference type="Pfam" id="PF00892">
    <property type="entry name" value="EamA"/>
    <property type="match status" value="2"/>
</dbReference>
<protein>
    <submittedName>
        <fullName evidence="9">Multidrug transporter</fullName>
    </submittedName>
</protein>
<dbReference type="PANTHER" id="PTHR32322">
    <property type="entry name" value="INNER MEMBRANE TRANSPORTER"/>
    <property type="match status" value="1"/>
</dbReference>
<comment type="similarity">
    <text evidence="2">Belongs to the EamA transporter family.</text>
</comment>
<feature type="transmembrane region" description="Helical" evidence="7">
    <location>
        <begin position="258"/>
        <end position="276"/>
    </location>
</feature>
<dbReference type="SUPFAM" id="SSF103481">
    <property type="entry name" value="Multidrug resistance efflux transporter EmrE"/>
    <property type="match status" value="2"/>
</dbReference>
<name>A0A0L0KEU2_9ACTN</name>
<feature type="transmembrane region" description="Helical" evidence="7">
    <location>
        <begin position="202"/>
        <end position="222"/>
    </location>
</feature>
<evidence type="ECO:0000256" key="5">
    <source>
        <dbReference type="ARBA" id="ARBA00023136"/>
    </source>
</evidence>
<evidence type="ECO:0000256" key="7">
    <source>
        <dbReference type="SAM" id="Phobius"/>
    </source>
</evidence>
<feature type="transmembrane region" description="Helical" evidence="7">
    <location>
        <begin position="119"/>
        <end position="136"/>
    </location>
</feature>
<gene>
    <name evidence="9" type="ORF">IQ63_12965</name>
</gene>
<feature type="transmembrane region" description="Helical" evidence="7">
    <location>
        <begin position="33"/>
        <end position="50"/>
    </location>
</feature>
<keyword evidence="5 7" id="KW-0472">Membrane</keyword>
<dbReference type="PANTHER" id="PTHR32322:SF2">
    <property type="entry name" value="EAMA DOMAIN-CONTAINING PROTEIN"/>
    <property type="match status" value="1"/>
</dbReference>
<dbReference type="AlphaFoldDB" id="A0A0L0KEU2"/>
<evidence type="ECO:0000256" key="2">
    <source>
        <dbReference type="ARBA" id="ARBA00007362"/>
    </source>
</evidence>
<feature type="domain" description="EamA" evidence="8">
    <location>
        <begin position="146"/>
        <end position="276"/>
    </location>
</feature>
<feature type="region of interest" description="Disordered" evidence="6">
    <location>
        <begin position="291"/>
        <end position="317"/>
    </location>
</feature>
<evidence type="ECO:0000256" key="3">
    <source>
        <dbReference type="ARBA" id="ARBA00022692"/>
    </source>
</evidence>
<proteinExistence type="inferred from homology"/>
<dbReference type="InterPro" id="IPR000620">
    <property type="entry name" value="EamA_dom"/>
</dbReference>
<feature type="transmembrane region" description="Helical" evidence="7">
    <location>
        <begin position="142"/>
        <end position="162"/>
    </location>
</feature>
<dbReference type="InterPro" id="IPR037185">
    <property type="entry name" value="EmrE-like"/>
</dbReference>
<dbReference type="Proteomes" id="UP000037151">
    <property type="component" value="Unassembled WGS sequence"/>
</dbReference>
<feature type="transmembrane region" description="Helical" evidence="7">
    <location>
        <begin position="174"/>
        <end position="196"/>
    </location>
</feature>
<comment type="subcellular location">
    <subcellularLocation>
        <location evidence="1">Membrane</location>
        <topology evidence="1">Multi-pass membrane protein</topology>
    </subcellularLocation>
</comment>